<dbReference type="Gene3D" id="1.10.1740.10">
    <property type="match status" value="1"/>
</dbReference>
<feature type="domain" description="RNA polymerase sigma-70 region 2" evidence="5">
    <location>
        <begin position="8"/>
        <end position="75"/>
    </location>
</feature>
<dbReference type="GO" id="GO:0016987">
    <property type="term" value="F:sigma factor activity"/>
    <property type="evidence" value="ECO:0007669"/>
    <property type="project" value="UniProtKB-KW"/>
</dbReference>
<dbReference type="AlphaFoldDB" id="A0A5Q0Q6I6"/>
<dbReference type="InterPro" id="IPR013324">
    <property type="entry name" value="RNA_pol_sigma_r3/r4-like"/>
</dbReference>
<gene>
    <name evidence="7" type="ORF">GFH32_00900</name>
</gene>
<name>A0A5Q0Q6I6_9SPHI</name>
<dbReference type="InterPro" id="IPR014327">
    <property type="entry name" value="RNA_pol_sigma70_bacteroid"/>
</dbReference>
<accession>A0A5Q0Q6I6</accession>
<proteinExistence type="inferred from homology"/>
<dbReference type="InterPro" id="IPR013249">
    <property type="entry name" value="RNA_pol_sigma70_r4_t2"/>
</dbReference>
<dbReference type="InterPro" id="IPR007627">
    <property type="entry name" value="RNA_pol_sigma70_r2"/>
</dbReference>
<dbReference type="SUPFAM" id="SSF88946">
    <property type="entry name" value="Sigma2 domain of RNA polymerase sigma factors"/>
    <property type="match status" value="1"/>
</dbReference>
<dbReference type="InterPro" id="IPR014284">
    <property type="entry name" value="RNA_pol_sigma-70_dom"/>
</dbReference>
<dbReference type="InterPro" id="IPR036388">
    <property type="entry name" value="WH-like_DNA-bd_sf"/>
</dbReference>
<evidence type="ECO:0000313" key="8">
    <source>
        <dbReference type="Proteomes" id="UP000326921"/>
    </source>
</evidence>
<dbReference type="KEGG" id="sphe:GFH32_00900"/>
<dbReference type="InterPro" id="IPR013325">
    <property type="entry name" value="RNA_pol_sigma_r2"/>
</dbReference>
<dbReference type="Gene3D" id="1.10.10.10">
    <property type="entry name" value="Winged helix-like DNA-binding domain superfamily/Winged helix DNA-binding domain"/>
    <property type="match status" value="1"/>
</dbReference>
<dbReference type="EMBL" id="CP045652">
    <property type="protein sequence ID" value="QGA24966.1"/>
    <property type="molecule type" value="Genomic_DNA"/>
</dbReference>
<keyword evidence="8" id="KW-1185">Reference proteome</keyword>
<dbReference type="RefSeq" id="WP_153509288.1">
    <property type="nucleotide sequence ID" value="NZ_CP045652.1"/>
</dbReference>
<reference evidence="7 8" key="1">
    <citation type="submission" date="2019-10" db="EMBL/GenBank/DDBJ databases">
        <authorList>
            <person name="Dong K."/>
        </authorList>
    </citation>
    <scope>NUCLEOTIDE SEQUENCE [LARGE SCALE GENOMIC DNA]</scope>
    <source>
        <strain evidence="8">dk4302</strain>
    </source>
</reference>
<dbReference type="InterPro" id="IPR000792">
    <property type="entry name" value="Tscrpt_reg_LuxR_C"/>
</dbReference>
<dbReference type="Pfam" id="PF08281">
    <property type="entry name" value="Sigma70_r4_2"/>
    <property type="match status" value="1"/>
</dbReference>
<dbReference type="PANTHER" id="PTHR43133:SF46">
    <property type="entry name" value="RNA POLYMERASE SIGMA-70 FACTOR ECF SUBFAMILY"/>
    <property type="match status" value="1"/>
</dbReference>
<dbReference type="GO" id="GO:0003677">
    <property type="term" value="F:DNA binding"/>
    <property type="evidence" value="ECO:0007669"/>
    <property type="project" value="InterPro"/>
</dbReference>
<dbReference type="Pfam" id="PF04542">
    <property type="entry name" value="Sigma70_r2"/>
    <property type="match status" value="1"/>
</dbReference>
<organism evidence="7 8">
    <name type="scientific">Sphingobacterium zhuxiongii</name>
    <dbReference type="NCBI Taxonomy" id="2662364"/>
    <lineage>
        <taxon>Bacteria</taxon>
        <taxon>Pseudomonadati</taxon>
        <taxon>Bacteroidota</taxon>
        <taxon>Sphingobacteriia</taxon>
        <taxon>Sphingobacteriales</taxon>
        <taxon>Sphingobacteriaceae</taxon>
        <taxon>Sphingobacterium</taxon>
    </lineage>
</organism>
<evidence type="ECO:0000256" key="4">
    <source>
        <dbReference type="ARBA" id="ARBA00023163"/>
    </source>
</evidence>
<dbReference type="GO" id="GO:0006352">
    <property type="term" value="P:DNA-templated transcription initiation"/>
    <property type="evidence" value="ECO:0007669"/>
    <property type="project" value="InterPro"/>
</dbReference>
<evidence type="ECO:0000256" key="3">
    <source>
        <dbReference type="ARBA" id="ARBA00023082"/>
    </source>
</evidence>
<dbReference type="PANTHER" id="PTHR43133">
    <property type="entry name" value="RNA POLYMERASE ECF-TYPE SIGMA FACTO"/>
    <property type="match status" value="1"/>
</dbReference>
<protein>
    <submittedName>
        <fullName evidence="7">RNA polymerase sigma-70 factor</fullName>
    </submittedName>
</protein>
<dbReference type="InterPro" id="IPR039425">
    <property type="entry name" value="RNA_pol_sigma-70-like"/>
</dbReference>
<comment type="similarity">
    <text evidence="1">Belongs to the sigma-70 factor family. ECF subfamily.</text>
</comment>
<keyword evidence="3" id="KW-0731">Sigma factor</keyword>
<dbReference type="PRINTS" id="PR00038">
    <property type="entry name" value="HTHLUXR"/>
</dbReference>
<feature type="domain" description="RNA polymerase sigma factor 70 region 4 type 2" evidence="6">
    <location>
        <begin position="106"/>
        <end position="157"/>
    </location>
</feature>
<evidence type="ECO:0000256" key="1">
    <source>
        <dbReference type="ARBA" id="ARBA00010641"/>
    </source>
</evidence>
<dbReference type="SUPFAM" id="SSF88659">
    <property type="entry name" value="Sigma3 and sigma4 domains of RNA polymerase sigma factors"/>
    <property type="match status" value="1"/>
</dbReference>
<dbReference type="NCBIfam" id="TIGR02985">
    <property type="entry name" value="Sig70_bacteroi1"/>
    <property type="match status" value="1"/>
</dbReference>
<keyword evidence="4" id="KW-0804">Transcription</keyword>
<evidence type="ECO:0000256" key="2">
    <source>
        <dbReference type="ARBA" id="ARBA00023015"/>
    </source>
</evidence>
<evidence type="ECO:0000313" key="7">
    <source>
        <dbReference type="EMBL" id="QGA24966.1"/>
    </source>
</evidence>
<sequence length="174" mass="20646">MIVTDKILFSKYYKLLCYFAWKMVKDQSLAEDLAQDAFVSYFQNKSRVSTDEAAIRGFLYSSVRFSVFNQNRKSQSEKKYWERIHFTEQDNIDYEHQIIQAEFTFEINAALQKLPEACRKVFSLSYLEGMSNEEIANELEVSINTIKTHKKRGLKALREMLRPEFFSLFLLFLK</sequence>
<dbReference type="Proteomes" id="UP000326921">
    <property type="component" value="Chromosome"/>
</dbReference>
<keyword evidence="2" id="KW-0805">Transcription regulation</keyword>
<dbReference type="NCBIfam" id="TIGR02937">
    <property type="entry name" value="sigma70-ECF"/>
    <property type="match status" value="1"/>
</dbReference>
<evidence type="ECO:0000259" key="5">
    <source>
        <dbReference type="Pfam" id="PF04542"/>
    </source>
</evidence>
<evidence type="ECO:0000259" key="6">
    <source>
        <dbReference type="Pfam" id="PF08281"/>
    </source>
</evidence>
<dbReference type="CDD" id="cd06171">
    <property type="entry name" value="Sigma70_r4"/>
    <property type="match status" value="1"/>
</dbReference>